<feature type="transmembrane region" description="Helical" evidence="1">
    <location>
        <begin position="12"/>
        <end position="32"/>
    </location>
</feature>
<keyword evidence="1" id="KW-0472">Membrane</keyword>
<evidence type="ECO:0000313" key="5">
    <source>
        <dbReference type="Proteomes" id="UP000563898"/>
    </source>
</evidence>
<name>A0A846WV15_9ACTN</name>
<dbReference type="Pfam" id="PF11887">
    <property type="entry name" value="Mce4_CUP1"/>
    <property type="match status" value="1"/>
</dbReference>
<dbReference type="GO" id="GO:0005576">
    <property type="term" value="C:extracellular region"/>
    <property type="evidence" value="ECO:0007669"/>
    <property type="project" value="TreeGrafter"/>
</dbReference>
<dbReference type="Pfam" id="PF02470">
    <property type="entry name" value="MlaD"/>
    <property type="match status" value="1"/>
</dbReference>
<proteinExistence type="predicted"/>
<organism evidence="4 5">
    <name type="scientific">Gordonia polyisoprenivorans</name>
    <dbReference type="NCBI Taxonomy" id="84595"/>
    <lineage>
        <taxon>Bacteria</taxon>
        <taxon>Bacillati</taxon>
        <taxon>Actinomycetota</taxon>
        <taxon>Actinomycetes</taxon>
        <taxon>Mycobacteriales</taxon>
        <taxon>Gordoniaceae</taxon>
        <taxon>Gordonia</taxon>
    </lineage>
</organism>
<reference evidence="4 5" key="1">
    <citation type="submission" date="2020-04" db="EMBL/GenBank/DDBJ databases">
        <title>MicrobeNet Type strains.</title>
        <authorList>
            <person name="Nicholson A.C."/>
        </authorList>
    </citation>
    <scope>NUCLEOTIDE SEQUENCE [LARGE SCALE GENOMIC DNA]</scope>
    <source>
        <strain evidence="4 5">ATCC BAA-14</strain>
    </source>
</reference>
<keyword evidence="1" id="KW-0812">Transmembrane</keyword>
<dbReference type="Proteomes" id="UP000563898">
    <property type="component" value="Unassembled WGS sequence"/>
</dbReference>
<protein>
    <submittedName>
        <fullName evidence="4">MCE family protein</fullName>
    </submittedName>
</protein>
<evidence type="ECO:0000259" key="2">
    <source>
        <dbReference type="Pfam" id="PF02470"/>
    </source>
</evidence>
<dbReference type="InterPro" id="IPR052336">
    <property type="entry name" value="MlaD_Phospholipid_Transporter"/>
</dbReference>
<evidence type="ECO:0000256" key="1">
    <source>
        <dbReference type="SAM" id="Phobius"/>
    </source>
</evidence>
<accession>A0A846WV15</accession>
<keyword evidence="1" id="KW-1133">Transmembrane helix</keyword>
<dbReference type="PANTHER" id="PTHR33371">
    <property type="entry name" value="INTERMEMBRANE PHOSPHOLIPID TRANSPORT SYSTEM BINDING PROTEIN MLAD-RELATED"/>
    <property type="match status" value="1"/>
</dbReference>
<dbReference type="EMBL" id="JAAXPC010000036">
    <property type="protein sequence ID" value="NKY05335.1"/>
    <property type="molecule type" value="Genomic_DNA"/>
</dbReference>
<feature type="domain" description="Mammalian cell entry C-terminal" evidence="3">
    <location>
        <begin position="125"/>
        <end position="296"/>
    </location>
</feature>
<dbReference type="InterPro" id="IPR005693">
    <property type="entry name" value="Mce"/>
</dbReference>
<feature type="domain" description="Mce/MlaD" evidence="2">
    <location>
        <begin position="40"/>
        <end position="118"/>
    </location>
</feature>
<gene>
    <name evidence="4" type="ORF">HGA05_27670</name>
</gene>
<sequence>MKLTRLVRWQLVVFAVLTVVSVVYGTVTYVGIGRVTGIGSYRVVAEFDTAGGIYETGLVTYRGVTVGRVDSVDVDLADLSAPVRITLRIDSDNTIPRNSAAHIRSQSAVGEQYVDLIPRDNGGPALTDGDVLSAKGNEAPTPTKDVLERTMNLVATISPQNLETTVDEVSDGLGQTGDRLARLIDASQRLLELAQIDIGPTTRLIDDAEPLLTTGNRVAADLTSAVANLASFTDQLALSDEHLRTLLTQTPSAADQVSATLTELTPTLPTLLADLQSVGQVLRVNVPNLRHILTVYPAFTSGTLNSVDGYALGQSPQAPLDIKLGNTLNPPPCTEGYGGSRRRDASDMRTVPVVPDQYCDARPDNPKVARGARNVPCATDPRVRTPLVADCPGGLPSTWPEMLSRPHSMGDAGGDPGAKRVPKRLRTASKPVPYSETTGRFRGPDGVTYFVGTPTNSASAKGKATWQSLLIK</sequence>
<dbReference type="InterPro" id="IPR024516">
    <property type="entry name" value="Mce_C"/>
</dbReference>
<dbReference type="AlphaFoldDB" id="A0A846WV15"/>
<evidence type="ECO:0000313" key="4">
    <source>
        <dbReference type="EMBL" id="NKY05335.1"/>
    </source>
</evidence>
<dbReference type="RefSeq" id="WP_005201346.1">
    <property type="nucleotide sequence ID" value="NZ_CP073075.1"/>
</dbReference>
<dbReference type="NCBIfam" id="TIGR00996">
    <property type="entry name" value="Mtu_fam_mce"/>
    <property type="match status" value="1"/>
</dbReference>
<dbReference type="InterPro" id="IPR003399">
    <property type="entry name" value="Mce/MlaD"/>
</dbReference>
<dbReference type="PANTHER" id="PTHR33371:SF16">
    <property type="entry name" value="MCE-FAMILY PROTEIN MCE3F"/>
    <property type="match status" value="1"/>
</dbReference>
<comment type="caution">
    <text evidence="4">The sequence shown here is derived from an EMBL/GenBank/DDBJ whole genome shotgun (WGS) entry which is preliminary data.</text>
</comment>
<evidence type="ECO:0000259" key="3">
    <source>
        <dbReference type="Pfam" id="PF11887"/>
    </source>
</evidence>